<evidence type="ECO:0000313" key="2">
    <source>
        <dbReference type="EMBL" id="EES51869.1"/>
    </source>
</evidence>
<evidence type="ECO:0000256" key="1">
    <source>
        <dbReference type="SAM" id="MobiDB-lite"/>
    </source>
</evidence>
<feature type="region of interest" description="Disordered" evidence="1">
    <location>
        <begin position="145"/>
        <end position="174"/>
    </location>
</feature>
<name>C6HZT1_9BACT</name>
<gene>
    <name evidence="2" type="ORF">UBAL3_95450089</name>
</gene>
<sequence length="174" mass="18791">MFFPSAAPLARRSIRSRILSLHFVAALIAGTLLGAPPSSHADTPKVRLTAASSASSPSHRVRLTVSISPSPTPARPLHLHLYLDGRMILMRSFTSSPATLMLPRLSPGRHEVTVREADALTHKEMSGGDSMEGMDMGGMDMSGMKMGEEKDHHAKDNHKSVHPLARLVITEGKN</sequence>
<accession>C6HZT1</accession>
<dbReference type="AlphaFoldDB" id="C6HZT1"/>
<proteinExistence type="predicted"/>
<dbReference type="EMBL" id="GG693884">
    <property type="protein sequence ID" value="EES51869.1"/>
    <property type="molecule type" value="Genomic_DNA"/>
</dbReference>
<organism evidence="2 3">
    <name type="scientific">Leptospirillum ferrodiazotrophum</name>
    <dbReference type="NCBI Taxonomy" id="412449"/>
    <lineage>
        <taxon>Bacteria</taxon>
        <taxon>Pseudomonadati</taxon>
        <taxon>Nitrospirota</taxon>
        <taxon>Nitrospiria</taxon>
        <taxon>Nitrospirales</taxon>
        <taxon>Nitrospiraceae</taxon>
        <taxon>Leptospirillum</taxon>
    </lineage>
</organism>
<protein>
    <submittedName>
        <fullName evidence="2">Uncharacterized protein</fullName>
    </submittedName>
</protein>
<dbReference type="Proteomes" id="UP000009374">
    <property type="component" value="Unassembled WGS sequence"/>
</dbReference>
<keyword evidence="3" id="KW-1185">Reference proteome</keyword>
<evidence type="ECO:0000313" key="3">
    <source>
        <dbReference type="Proteomes" id="UP000009374"/>
    </source>
</evidence>
<reference evidence="2 3" key="1">
    <citation type="journal article" date="2009" name="Appl. Environ. Microbiol.">
        <title>Community genomic and proteomic analyses of chemoautotrophic iron-oxidizing "Leptospirillum rubarum" (Group II) and "Leptospirillum ferrodiazotrophum" (Group III) bacteria in acid mine drainage biofilms.</title>
        <authorList>
            <person name="Goltsman D.S."/>
            <person name="Denef V.J."/>
            <person name="Singer S.W."/>
            <person name="VerBerkmoes N.C."/>
            <person name="Lefsrud M."/>
            <person name="Mueller R.S."/>
            <person name="Dick G.J."/>
            <person name="Sun C.L."/>
            <person name="Wheeler K.E."/>
            <person name="Zemla A."/>
            <person name="Baker B.J."/>
            <person name="Hauser L."/>
            <person name="Land M."/>
            <person name="Shah M.B."/>
            <person name="Thelen M.P."/>
            <person name="Hettich R.L."/>
            <person name="Banfield J.F."/>
        </authorList>
    </citation>
    <scope>NUCLEOTIDE SEQUENCE [LARGE SCALE GENOMIC DNA]</scope>
</reference>
<feature type="compositionally biased region" description="Basic and acidic residues" evidence="1">
    <location>
        <begin position="146"/>
        <end position="159"/>
    </location>
</feature>